<dbReference type="GO" id="GO:0005096">
    <property type="term" value="F:GTPase activator activity"/>
    <property type="evidence" value="ECO:0007669"/>
    <property type="project" value="InterPro"/>
</dbReference>
<dbReference type="SMART" id="SM00298">
    <property type="entry name" value="CHROMO"/>
    <property type="match status" value="1"/>
</dbReference>
<dbReference type="Pfam" id="PF00385">
    <property type="entry name" value="Chromo"/>
    <property type="match status" value="1"/>
</dbReference>
<dbReference type="PANTHER" id="PTHR24113:SF15">
    <property type="entry name" value="NACHT DOMAIN-CONTAINING PROTEIN"/>
    <property type="match status" value="1"/>
</dbReference>
<dbReference type="SMART" id="SM00368">
    <property type="entry name" value="LRR_RI"/>
    <property type="match status" value="5"/>
</dbReference>
<dbReference type="GO" id="GO:0031267">
    <property type="term" value="F:small GTPase binding"/>
    <property type="evidence" value="ECO:0007669"/>
    <property type="project" value="TreeGrafter"/>
</dbReference>
<dbReference type="EMBL" id="JATAAI010000042">
    <property type="protein sequence ID" value="KAK1733997.1"/>
    <property type="molecule type" value="Genomic_DNA"/>
</dbReference>
<protein>
    <submittedName>
        <fullName evidence="5">Leucine-rich repeat protein</fullName>
    </submittedName>
</protein>
<evidence type="ECO:0000256" key="2">
    <source>
        <dbReference type="ARBA" id="ARBA00023242"/>
    </source>
</evidence>
<dbReference type="GO" id="GO:0005634">
    <property type="term" value="C:nucleus"/>
    <property type="evidence" value="ECO:0007669"/>
    <property type="project" value="UniProtKB-SubCell"/>
</dbReference>
<evidence type="ECO:0000313" key="6">
    <source>
        <dbReference type="Proteomes" id="UP001224775"/>
    </source>
</evidence>
<dbReference type="Pfam" id="PF13516">
    <property type="entry name" value="LRR_6"/>
    <property type="match status" value="2"/>
</dbReference>
<feature type="domain" description="Chromo" evidence="4">
    <location>
        <begin position="6"/>
        <end position="50"/>
    </location>
</feature>
<dbReference type="AlphaFoldDB" id="A0AAD8XUL0"/>
<dbReference type="CDD" id="cd00024">
    <property type="entry name" value="CD_CSD"/>
    <property type="match status" value="1"/>
</dbReference>
<dbReference type="InterPro" id="IPR023780">
    <property type="entry name" value="Chromo_domain"/>
</dbReference>
<dbReference type="InterPro" id="IPR032675">
    <property type="entry name" value="LRR_dom_sf"/>
</dbReference>
<dbReference type="GO" id="GO:0006913">
    <property type="term" value="P:nucleocytoplasmic transport"/>
    <property type="evidence" value="ECO:0007669"/>
    <property type="project" value="TreeGrafter"/>
</dbReference>
<feature type="compositionally biased region" description="Polar residues" evidence="3">
    <location>
        <begin position="153"/>
        <end position="162"/>
    </location>
</feature>
<dbReference type="Gene3D" id="3.80.10.10">
    <property type="entry name" value="Ribonuclease Inhibitor"/>
    <property type="match status" value="2"/>
</dbReference>
<gene>
    <name evidence="5" type="ORF">QTG54_015255</name>
</gene>
<evidence type="ECO:0000256" key="1">
    <source>
        <dbReference type="ARBA" id="ARBA00004123"/>
    </source>
</evidence>
<dbReference type="PANTHER" id="PTHR24113">
    <property type="entry name" value="RAN GTPASE-ACTIVATING PROTEIN 1"/>
    <property type="match status" value="1"/>
</dbReference>
<keyword evidence="6" id="KW-1185">Reference proteome</keyword>
<dbReference type="Proteomes" id="UP001224775">
    <property type="component" value="Unassembled WGS sequence"/>
</dbReference>
<dbReference type="InterPro" id="IPR023779">
    <property type="entry name" value="Chromodomain_CS"/>
</dbReference>
<dbReference type="InterPro" id="IPR027038">
    <property type="entry name" value="RanGap"/>
</dbReference>
<keyword evidence="2" id="KW-0539">Nucleus</keyword>
<dbReference type="PROSITE" id="PS51450">
    <property type="entry name" value="LRR"/>
    <property type="match status" value="1"/>
</dbReference>
<sequence length="707" mass="79605">MSTAEYEVEKVIDHRKSTTNTDGHGHDDEYLIKWKNYPHSENTWEPESNLNSIALQEARKLKQDRELEYLVDALAARAAANNNVSSSSSSSDVGSDNYQYDTLASKVNLHEITSTRQNRRILKRIIQNDVDLTQLFIVEEHDEENRRYDGLDSGNNFVPSVVTTSSSSTTSSSGRRSRRRNNSRTNNDNNSSSTSKADDMGWLGHFIGKSHTLQNLHIGSLLKGEEHIEPFWTGIQQNRSIQSLRFGGCDLLRGNILEKLHPFFRFNGNLVKIELAECTLGINGAKQFSRALGECTHKGSLRCVRLDDNDLTDRGLKRIIRALSLHENIEGLTVSDNNVGREGCRTLGRYLTFMSSKLKDLNLSYNRIDDEGLSLLVDGLGATTIDNDEEVHNCALKQLCLTGNASISSSGLRTVTSLLTTPTCNLEQLWLYHMNIGDEGASVLADGLAKNKSLRKLWFNPATCGITSTGWNRFATMLCDATTINNTYLSNHTIELIGKHYTNYAPSDDQIPHGIRRHLRLHNHVQLTTKHIAYCKIMKHHEHMRMDPFFEWKLKFLPIMVTWFTNVRKLWDGPETQSRELSNIFQFVRGMPFYFGNNSGLAVQAREEACLLSTRKRGRGRHHACSSFVSLGREQRKRRKGGRTRVFAIGDSVKLDNFCTADVAVVKNVSYEGWKPVYQVQFANGEVWGGVGADALSEVIEGGSVEK</sequence>
<dbReference type="Gene3D" id="2.40.50.40">
    <property type="match status" value="1"/>
</dbReference>
<dbReference type="GO" id="GO:0005829">
    <property type="term" value="C:cytosol"/>
    <property type="evidence" value="ECO:0007669"/>
    <property type="project" value="TreeGrafter"/>
</dbReference>
<comment type="caution">
    <text evidence="5">The sequence shown here is derived from an EMBL/GenBank/DDBJ whole genome shotgun (WGS) entry which is preliminary data.</text>
</comment>
<dbReference type="InterPro" id="IPR016197">
    <property type="entry name" value="Chromo-like_dom_sf"/>
</dbReference>
<comment type="subcellular location">
    <subcellularLocation>
        <location evidence="1">Nucleus</location>
    </subcellularLocation>
</comment>
<feature type="region of interest" description="Disordered" evidence="3">
    <location>
        <begin position="144"/>
        <end position="196"/>
    </location>
</feature>
<dbReference type="InterPro" id="IPR001611">
    <property type="entry name" value="Leu-rich_rpt"/>
</dbReference>
<dbReference type="SUPFAM" id="SSF54160">
    <property type="entry name" value="Chromo domain-like"/>
    <property type="match status" value="1"/>
</dbReference>
<dbReference type="SUPFAM" id="SSF52047">
    <property type="entry name" value="RNI-like"/>
    <property type="match status" value="1"/>
</dbReference>
<dbReference type="PROSITE" id="PS00598">
    <property type="entry name" value="CHROMO_1"/>
    <property type="match status" value="1"/>
</dbReference>
<evidence type="ECO:0000256" key="3">
    <source>
        <dbReference type="SAM" id="MobiDB-lite"/>
    </source>
</evidence>
<organism evidence="5 6">
    <name type="scientific">Skeletonema marinoi</name>
    <dbReference type="NCBI Taxonomy" id="267567"/>
    <lineage>
        <taxon>Eukaryota</taxon>
        <taxon>Sar</taxon>
        <taxon>Stramenopiles</taxon>
        <taxon>Ochrophyta</taxon>
        <taxon>Bacillariophyta</taxon>
        <taxon>Coscinodiscophyceae</taxon>
        <taxon>Thalassiosirophycidae</taxon>
        <taxon>Thalassiosirales</taxon>
        <taxon>Skeletonemataceae</taxon>
        <taxon>Skeletonema</taxon>
        <taxon>Skeletonema marinoi-dohrnii complex</taxon>
    </lineage>
</organism>
<dbReference type="GO" id="GO:0048471">
    <property type="term" value="C:perinuclear region of cytoplasm"/>
    <property type="evidence" value="ECO:0007669"/>
    <property type="project" value="TreeGrafter"/>
</dbReference>
<reference evidence="5" key="1">
    <citation type="submission" date="2023-06" db="EMBL/GenBank/DDBJ databases">
        <title>Survivors Of The Sea: Transcriptome response of Skeletonema marinoi to long-term dormancy.</title>
        <authorList>
            <person name="Pinder M.I.M."/>
            <person name="Kourtchenko O."/>
            <person name="Robertson E.K."/>
            <person name="Larsson T."/>
            <person name="Maumus F."/>
            <person name="Osuna-Cruz C.M."/>
            <person name="Vancaester E."/>
            <person name="Stenow R."/>
            <person name="Vandepoele K."/>
            <person name="Ploug H."/>
            <person name="Bruchert V."/>
            <person name="Godhe A."/>
            <person name="Topel M."/>
        </authorList>
    </citation>
    <scope>NUCLEOTIDE SEQUENCE</scope>
    <source>
        <strain evidence="5">R05AC</strain>
    </source>
</reference>
<feature type="compositionally biased region" description="Low complexity" evidence="3">
    <location>
        <begin position="163"/>
        <end position="174"/>
    </location>
</feature>
<feature type="compositionally biased region" description="Low complexity" evidence="3">
    <location>
        <begin position="183"/>
        <end position="195"/>
    </location>
</feature>
<proteinExistence type="predicted"/>
<name>A0AAD8XUL0_9STRA</name>
<evidence type="ECO:0000313" key="5">
    <source>
        <dbReference type="EMBL" id="KAK1733997.1"/>
    </source>
</evidence>
<dbReference type="PROSITE" id="PS50013">
    <property type="entry name" value="CHROMO_2"/>
    <property type="match status" value="1"/>
</dbReference>
<evidence type="ECO:0000259" key="4">
    <source>
        <dbReference type="PROSITE" id="PS50013"/>
    </source>
</evidence>
<accession>A0AAD8XUL0</accession>
<dbReference type="InterPro" id="IPR000953">
    <property type="entry name" value="Chromo/chromo_shadow_dom"/>
</dbReference>